<evidence type="ECO:0000313" key="1">
    <source>
        <dbReference type="EMBL" id="KAG1275531.1"/>
    </source>
</evidence>
<gene>
    <name evidence="1" type="ORF">G6F64_014871</name>
</gene>
<proteinExistence type="predicted"/>
<organism evidence="1 2">
    <name type="scientific">Rhizopus oryzae</name>
    <name type="common">Mucormycosis agent</name>
    <name type="synonym">Rhizopus arrhizus var. delemar</name>
    <dbReference type="NCBI Taxonomy" id="64495"/>
    <lineage>
        <taxon>Eukaryota</taxon>
        <taxon>Fungi</taxon>
        <taxon>Fungi incertae sedis</taxon>
        <taxon>Mucoromycota</taxon>
        <taxon>Mucoromycotina</taxon>
        <taxon>Mucoromycetes</taxon>
        <taxon>Mucorales</taxon>
        <taxon>Mucorineae</taxon>
        <taxon>Rhizopodaceae</taxon>
        <taxon>Rhizopus</taxon>
    </lineage>
</organism>
<accession>A0A9P6WSL9</accession>
<sequence>MRPVVRRHAPCSWAVVLTWIKAWSPPGGCRRARWTSSATRWARSLRWRCSPAPGSAPPRATKACSGHCPTAAATIPRPACSTTTPAAWSACSCASTPPRASPVRWAR</sequence>
<dbReference type="AlphaFoldDB" id="A0A9P6WSL9"/>
<reference evidence="1" key="1">
    <citation type="journal article" date="2020" name="Microb. Genom.">
        <title>Genetic diversity of clinical and environmental Mucorales isolates obtained from an investigation of mucormycosis cases among solid organ transplant recipients.</title>
        <authorList>
            <person name="Nguyen M.H."/>
            <person name="Kaul D."/>
            <person name="Muto C."/>
            <person name="Cheng S.J."/>
            <person name="Richter R.A."/>
            <person name="Bruno V.M."/>
            <person name="Liu G."/>
            <person name="Beyhan S."/>
            <person name="Sundermann A.J."/>
            <person name="Mounaud S."/>
            <person name="Pasculle A.W."/>
            <person name="Nierman W.C."/>
            <person name="Driscoll E."/>
            <person name="Cumbie R."/>
            <person name="Clancy C.J."/>
            <person name="Dupont C.L."/>
        </authorList>
    </citation>
    <scope>NUCLEOTIDE SEQUENCE</scope>
    <source>
        <strain evidence="1">GL11</strain>
    </source>
</reference>
<name>A0A9P6WSL9_RHIOR</name>
<keyword evidence="2" id="KW-1185">Reference proteome</keyword>
<dbReference type="Proteomes" id="UP000716291">
    <property type="component" value="Unassembled WGS sequence"/>
</dbReference>
<evidence type="ECO:0000313" key="2">
    <source>
        <dbReference type="Proteomes" id="UP000716291"/>
    </source>
</evidence>
<comment type="caution">
    <text evidence="1">The sequence shown here is derived from an EMBL/GenBank/DDBJ whole genome shotgun (WGS) entry which is preliminary data.</text>
</comment>
<dbReference type="EMBL" id="JAANQT010010021">
    <property type="protein sequence ID" value="KAG1275531.1"/>
    <property type="molecule type" value="Genomic_DNA"/>
</dbReference>
<protein>
    <submittedName>
        <fullName evidence="1">Uncharacterized protein</fullName>
    </submittedName>
</protein>